<keyword evidence="2" id="KW-1185">Reference proteome</keyword>
<proteinExistence type="predicted"/>
<evidence type="ECO:0000313" key="1">
    <source>
        <dbReference type="EMBL" id="RLM98732.1"/>
    </source>
</evidence>
<dbReference type="OrthoDB" id="24581at2759"/>
<dbReference type="GO" id="GO:0016301">
    <property type="term" value="F:kinase activity"/>
    <property type="evidence" value="ECO:0007669"/>
    <property type="project" value="UniProtKB-KW"/>
</dbReference>
<sequence>METSPKLILWRGPLMHLFLKTPIRSTDAHLEEFSEAMRTVAKMLRQVVEGKAADQAEAAEWKRKYELEVASKEHKHHNVIKGCSNYGKDNLEELASQMALETASIYQTSCCGNHGICSHQILQDECPGPNRIADEKIVGRKAPFSYYGDVMEIRMTSTGMILCPLKKILLKWESPPQTVLLVTKPNSNSVLALCAKMMA</sequence>
<dbReference type="STRING" id="4540.A0A3L6R7V8"/>
<reference evidence="2" key="1">
    <citation type="journal article" date="2019" name="Nat. Commun.">
        <title>The genome of broomcorn millet.</title>
        <authorList>
            <person name="Zou C."/>
            <person name="Miki D."/>
            <person name="Li D."/>
            <person name="Tang Q."/>
            <person name="Xiao L."/>
            <person name="Rajput S."/>
            <person name="Deng P."/>
            <person name="Jia W."/>
            <person name="Huang R."/>
            <person name="Zhang M."/>
            <person name="Sun Y."/>
            <person name="Hu J."/>
            <person name="Fu X."/>
            <person name="Schnable P.S."/>
            <person name="Li F."/>
            <person name="Zhang H."/>
            <person name="Feng B."/>
            <person name="Zhu X."/>
            <person name="Liu R."/>
            <person name="Schnable J.C."/>
            <person name="Zhu J.-K."/>
            <person name="Zhang H."/>
        </authorList>
    </citation>
    <scope>NUCLEOTIDE SEQUENCE [LARGE SCALE GENOMIC DNA]</scope>
</reference>
<dbReference type="EMBL" id="PQIB02000009">
    <property type="protein sequence ID" value="RLM98732.1"/>
    <property type="molecule type" value="Genomic_DNA"/>
</dbReference>
<accession>A0A3L6R7V8</accession>
<evidence type="ECO:0000313" key="2">
    <source>
        <dbReference type="Proteomes" id="UP000275267"/>
    </source>
</evidence>
<gene>
    <name evidence="1" type="ORF">C2845_PM06G23110</name>
</gene>
<dbReference type="AlphaFoldDB" id="A0A3L6R7V8"/>
<keyword evidence="1" id="KW-0808">Transferase</keyword>
<keyword evidence="1" id="KW-0418">Kinase</keyword>
<protein>
    <submittedName>
        <fullName evidence="1">NAD kinase 3 isoform X1</fullName>
    </submittedName>
</protein>
<name>A0A3L6R7V8_PANMI</name>
<comment type="caution">
    <text evidence="1">The sequence shown here is derived from an EMBL/GenBank/DDBJ whole genome shotgun (WGS) entry which is preliminary data.</text>
</comment>
<organism evidence="1 2">
    <name type="scientific">Panicum miliaceum</name>
    <name type="common">Proso millet</name>
    <name type="synonym">Broomcorn millet</name>
    <dbReference type="NCBI Taxonomy" id="4540"/>
    <lineage>
        <taxon>Eukaryota</taxon>
        <taxon>Viridiplantae</taxon>
        <taxon>Streptophyta</taxon>
        <taxon>Embryophyta</taxon>
        <taxon>Tracheophyta</taxon>
        <taxon>Spermatophyta</taxon>
        <taxon>Magnoliopsida</taxon>
        <taxon>Liliopsida</taxon>
        <taxon>Poales</taxon>
        <taxon>Poaceae</taxon>
        <taxon>PACMAD clade</taxon>
        <taxon>Panicoideae</taxon>
        <taxon>Panicodae</taxon>
        <taxon>Paniceae</taxon>
        <taxon>Panicinae</taxon>
        <taxon>Panicum</taxon>
        <taxon>Panicum sect. Panicum</taxon>
    </lineage>
</organism>
<dbReference type="Proteomes" id="UP000275267">
    <property type="component" value="Unassembled WGS sequence"/>
</dbReference>